<keyword evidence="3" id="KW-1185">Reference proteome</keyword>
<reference evidence="2 3" key="1">
    <citation type="submission" date="2024-08" db="EMBL/GenBank/DDBJ databases">
        <title>Gnathostoma spinigerum genome.</title>
        <authorList>
            <person name="Gonzalez-Bertolin B."/>
            <person name="Monzon S."/>
            <person name="Zaballos A."/>
            <person name="Jimenez P."/>
            <person name="Dekumyoy P."/>
            <person name="Varona S."/>
            <person name="Cuesta I."/>
            <person name="Sumanam S."/>
            <person name="Adisakwattana P."/>
            <person name="Gasser R.B."/>
            <person name="Hernandez-Gonzalez A."/>
            <person name="Young N.D."/>
            <person name="Perteguer M.J."/>
        </authorList>
    </citation>
    <scope>NUCLEOTIDE SEQUENCE [LARGE SCALE GENOMIC DNA]</scope>
    <source>
        <strain evidence="2">AL3</strain>
        <tissue evidence="2">Liver</tissue>
    </source>
</reference>
<gene>
    <name evidence="2" type="ORF">AB6A40_009092</name>
</gene>
<dbReference type="EMBL" id="JBGFUD010009155">
    <property type="protein sequence ID" value="MFH4982383.1"/>
    <property type="molecule type" value="Genomic_DNA"/>
</dbReference>
<dbReference type="AlphaFoldDB" id="A0ABD6ERB5"/>
<name>A0ABD6ERB5_9BILA</name>
<sequence length="80" mass="8687">MVRLSLLILLANTHLLGYCCNRISPSPSLSPSFPPYPPPLLPLPLPLPQPLPPPPLPPPAVSYIVAPPPPPSCYVPVFYW</sequence>
<protein>
    <submittedName>
        <fullName evidence="2">Uncharacterized protein</fullName>
    </submittedName>
</protein>
<evidence type="ECO:0000313" key="3">
    <source>
        <dbReference type="Proteomes" id="UP001608902"/>
    </source>
</evidence>
<keyword evidence="1" id="KW-0732">Signal</keyword>
<proteinExistence type="predicted"/>
<evidence type="ECO:0000256" key="1">
    <source>
        <dbReference type="SAM" id="SignalP"/>
    </source>
</evidence>
<dbReference type="Proteomes" id="UP001608902">
    <property type="component" value="Unassembled WGS sequence"/>
</dbReference>
<evidence type="ECO:0000313" key="2">
    <source>
        <dbReference type="EMBL" id="MFH4982383.1"/>
    </source>
</evidence>
<feature type="signal peptide" evidence="1">
    <location>
        <begin position="1"/>
        <end position="17"/>
    </location>
</feature>
<comment type="caution">
    <text evidence="2">The sequence shown here is derived from an EMBL/GenBank/DDBJ whole genome shotgun (WGS) entry which is preliminary data.</text>
</comment>
<accession>A0ABD6ERB5</accession>
<organism evidence="2 3">
    <name type="scientific">Gnathostoma spinigerum</name>
    <dbReference type="NCBI Taxonomy" id="75299"/>
    <lineage>
        <taxon>Eukaryota</taxon>
        <taxon>Metazoa</taxon>
        <taxon>Ecdysozoa</taxon>
        <taxon>Nematoda</taxon>
        <taxon>Chromadorea</taxon>
        <taxon>Rhabditida</taxon>
        <taxon>Spirurina</taxon>
        <taxon>Gnathostomatomorpha</taxon>
        <taxon>Gnathostomatoidea</taxon>
        <taxon>Gnathostomatidae</taxon>
        <taxon>Gnathostoma</taxon>
    </lineage>
</organism>
<feature type="chain" id="PRO_5044880992" evidence="1">
    <location>
        <begin position="18"/>
        <end position="80"/>
    </location>
</feature>